<evidence type="ECO:0000256" key="1">
    <source>
        <dbReference type="ARBA" id="ARBA00022527"/>
    </source>
</evidence>
<dbReference type="PANTHER" id="PTHR35526">
    <property type="entry name" value="ANTI-SIGMA-F FACTOR RSBW-RELATED"/>
    <property type="match status" value="1"/>
</dbReference>
<keyword evidence="1" id="KW-0808">Transferase</keyword>
<dbReference type="Pfam" id="PF13581">
    <property type="entry name" value="HATPase_c_2"/>
    <property type="match status" value="1"/>
</dbReference>
<gene>
    <name evidence="3" type="ORF">LX83_000864</name>
</gene>
<dbReference type="InterPro" id="IPR036890">
    <property type="entry name" value="HATPase_C_sf"/>
</dbReference>
<dbReference type="PANTHER" id="PTHR35526:SF3">
    <property type="entry name" value="ANTI-SIGMA-F FACTOR RSBW"/>
    <property type="match status" value="1"/>
</dbReference>
<evidence type="ECO:0000313" key="4">
    <source>
        <dbReference type="Proteomes" id="UP001206128"/>
    </source>
</evidence>
<dbReference type="CDD" id="cd16936">
    <property type="entry name" value="HATPase_RsbW-like"/>
    <property type="match status" value="1"/>
</dbReference>
<feature type="domain" description="Histidine kinase/HSP90-like ATPase" evidence="2">
    <location>
        <begin position="41"/>
        <end position="142"/>
    </location>
</feature>
<evidence type="ECO:0000313" key="3">
    <source>
        <dbReference type="EMBL" id="MCP2164024.1"/>
    </source>
</evidence>
<dbReference type="GO" id="GO:0004674">
    <property type="term" value="F:protein serine/threonine kinase activity"/>
    <property type="evidence" value="ECO:0007669"/>
    <property type="project" value="UniProtKB-KW"/>
</dbReference>
<protein>
    <submittedName>
        <fullName evidence="3">Anti-sigma regulatory factor (Ser/Thr protein kinase)</fullName>
    </submittedName>
</protein>
<accession>A0AAE3GBH0</accession>
<dbReference type="InterPro" id="IPR050267">
    <property type="entry name" value="Anti-sigma-factor_SerPK"/>
</dbReference>
<proteinExistence type="predicted"/>
<dbReference type="InterPro" id="IPR003594">
    <property type="entry name" value="HATPase_dom"/>
</dbReference>
<evidence type="ECO:0000259" key="2">
    <source>
        <dbReference type="Pfam" id="PF13581"/>
    </source>
</evidence>
<dbReference type="Gene3D" id="3.30.565.10">
    <property type="entry name" value="Histidine kinase-like ATPase, C-terminal domain"/>
    <property type="match status" value="1"/>
</dbReference>
<name>A0AAE3GBH0_9PSEU</name>
<keyword evidence="1" id="KW-0418">Kinase</keyword>
<reference evidence="3" key="1">
    <citation type="submission" date="2022-06" db="EMBL/GenBank/DDBJ databases">
        <title>Genomic Encyclopedia of Archaeal and Bacterial Type Strains, Phase II (KMG-II): from individual species to whole genera.</title>
        <authorList>
            <person name="Goeker M."/>
        </authorList>
    </citation>
    <scope>NUCLEOTIDE SEQUENCE</scope>
    <source>
        <strain evidence="3">DSM 43935</strain>
    </source>
</reference>
<sequence>MHHAHLTSLRLVITAGLPNSAIVDNRFPARAELSLPDDSRGVALAREFARKALVAWSYPGWHDDVVLIVSELVSNALRHGRGAPVLRLANTGARLRVEVADQSPVLPTLRPAGATGGWGLRLVGRLAADWGVVPEDGGKTVWCELVPRLASTTAEDEPVVV</sequence>
<keyword evidence="4" id="KW-1185">Reference proteome</keyword>
<comment type="caution">
    <text evidence="3">The sequence shown here is derived from an EMBL/GenBank/DDBJ whole genome shotgun (WGS) entry which is preliminary data.</text>
</comment>
<dbReference type="EMBL" id="JAMTCK010000002">
    <property type="protein sequence ID" value="MCP2164024.1"/>
    <property type="molecule type" value="Genomic_DNA"/>
</dbReference>
<dbReference type="AlphaFoldDB" id="A0AAE3GBH0"/>
<dbReference type="Proteomes" id="UP001206128">
    <property type="component" value="Unassembled WGS sequence"/>
</dbReference>
<keyword evidence="1" id="KW-0723">Serine/threonine-protein kinase</keyword>
<organism evidence="3 4">
    <name type="scientific">Goodfellowiella coeruleoviolacea</name>
    <dbReference type="NCBI Taxonomy" id="334858"/>
    <lineage>
        <taxon>Bacteria</taxon>
        <taxon>Bacillati</taxon>
        <taxon>Actinomycetota</taxon>
        <taxon>Actinomycetes</taxon>
        <taxon>Pseudonocardiales</taxon>
        <taxon>Pseudonocardiaceae</taxon>
        <taxon>Goodfellowiella</taxon>
    </lineage>
</organism>
<dbReference type="SUPFAM" id="SSF55874">
    <property type="entry name" value="ATPase domain of HSP90 chaperone/DNA topoisomerase II/histidine kinase"/>
    <property type="match status" value="1"/>
</dbReference>